<comment type="caution">
    <text evidence="2">The sequence shown here is derived from an EMBL/GenBank/DDBJ whole genome shotgun (WGS) entry which is preliminary data.</text>
</comment>
<dbReference type="InterPro" id="IPR040346">
    <property type="entry name" value="GEX1/Brambleberry"/>
</dbReference>
<accession>A0A8S0VFA2</accession>
<dbReference type="OrthoDB" id="377549at2759"/>
<gene>
    <name evidence="2" type="ORF">OLEA9_A017785</name>
</gene>
<dbReference type="Proteomes" id="UP000594638">
    <property type="component" value="Unassembled WGS sequence"/>
</dbReference>
<dbReference type="AlphaFoldDB" id="A0A8S0VFA2"/>
<reference evidence="2 3" key="1">
    <citation type="submission" date="2019-12" db="EMBL/GenBank/DDBJ databases">
        <authorList>
            <person name="Alioto T."/>
            <person name="Alioto T."/>
            <person name="Gomez Garrido J."/>
        </authorList>
    </citation>
    <scope>NUCLEOTIDE SEQUENCE [LARGE SCALE GENOMIC DNA]</scope>
</reference>
<protein>
    <submittedName>
        <fullName evidence="2">GAMETE EXPRESSED 1</fullName>
    </submittedName>
</protein>
<dbReference type="EMBL" id="CACTIH010009409">
    <property type="protein sequence ID" value="CAA3030995.1"/>
    <property type="molecule type" value="Genomic_DNA"/>
</dbReference>
<evidence type="ECO:0000313" key="3">
    <source>
        <dbReference type="Proteomes" id="UP000594638"/>
    </source>
</evidence>
<dbReference type="PANTHER" id="PTHR33538">
    <property type="entry name" value="PROTEIN GAMETE EXPRESSED 1"/>
    <property type="match status" value="1"/>
</dbReference>
<feature type="coiled-coil region" evidence="1">
    <location>
        <begin position="154"/>
        <end position="181"/>
    </location>
</feature>
<name>A0A8S0VFA2_OLEEU</name>
<dbReference type="Gramene" id="OE9A017785T1">
    <property type="protein sequence ID" value="OE9A017785C1"/>
    <property type="gene ID" value="OE9A017785"/>
</dbReference>
<dbReference type="PANTHER" id="PTHR33538:SF2">
    <property type="entry name" value="PROTEIN GAMETE EXPRESSED 1"/>
    <property type="match status" value="1"/>
</dbReference>
<evidence type="ECO:0000313" key="2">
    <source>
        <dbReference type="EMBL" id="CAA3030995.1"/>
    </source>
</evidence>
<proteinExistence type="predicted"/>
<evidence type="ECO:0000256" key="1">
    <source>
        <dbReference type="SAM" id="Coils"/>
    </source>
</evidence>
<organism evidence="2 3">
    <name type="scientific">Olea europaea subsp. europaea</name>
    <dbReference type="NCBI Taxonomy" id="158383"/>
    <lineage>
        <taxon>Eukaryota</taxon>
        <taxon>Viridiplantae</taxon>
        <taxon>Streptophyta</taxon>
        <taxon>Embryophyta</taxon>
        <taxon>Tracheophyta</taxon>
        <taxon>Spermatophyta</taxon>
        <taxon>Magnoliopsida</taxon>
        <taxon>eudicotyledons</taxon>
        <taxon>Gunneridae</taxon>
        <taxon>Pentapetalae</taxon>
        <taxon>asterids</taxon>
        <taxon>lamiids</taxon>
        <taxon>Lamiales</taxon>
        <taxon>Oleaceae</taxon>
        <taxon>Oleeae</taxon>
        <taxon>Olea</taxon>
    </lineage>
</organism>
<sequence>IVSNAVGAEFAIQTIDNDEKGMNLVENVKLAMRTSKSCSLNAYQDLSTGCSKIVAEEELRYKLAWDLSDCFQQHTDGWLSLGIHNSLISIDVRTQHVAETSKNVENHVNVVWKYTEAVYEQSKGIAASQLELSEGQKKLKEKLDEGISMLHDFYETLGIKINNLRDETVEIEKEIDKVGEEMFSKMSTLQNKVDDIENMTGNSLDKQKQILDSQTSALEGLQFLTKFQSQAL</sequence>
<keyword evidence="3" id="KW-1185">Reference proteome</keyword>
<keyword evidence="1" id="KW-0175">Coiled coil</keyword>
<feature type="non-terminal residue" evidence="2">
    <location>
        <position position="232"/>
    </location>
</feature>